<dbReference type="KEGG" id="dbr:Deba_2431"/>
<keyword evidence="8 11" id="KW-1133">Transmembrane helix</keyword>
<dbReference type="InterPro" id="IPR051045">
    <property type="entry name" value="TonB-dependent_transducer"/>
</dbReference>
<evidence type="ECO:0000256" key="2">
    <source>
        <dbReference type="ARBA" id="ARBA00006555"/>
    </source>
</evidence>
<dbReference type="PANTHER" id="PTHR33446:SF13">
    <property type="entry name" value="TONB PROTEIN"/>
    <property type="match status" value="1"/>
</dbReference>
<dbReference type="PANTHER" id="PTHR33446">
    <property type="entry name" value="PROTEIN TONB-RELATED"/>
    <property type="match status" value="1"/>
</dbReference>
<evidence type="ECO:0000256" key="1">
    <source>
        <dbReference type="ARBA" id="ARBA00004383"/>
    </source>
</evidence>
<dbReference type="InterPro" id="IPR037682">
    <property type="entry name" value="TonB_C"/>
</dbReference>
<keyword evidence="6 11" id="KW-0812">Transmembrane</keyword>
<dbReference type="eggNOG" id="COG0810">
    <property type="taxonomic scope" value="Bacteria"/>
</dbReference>
<accession>E1QJP9</accession>
<evidence type="ECO:0000256" key="11">
    <source>
        <dbReference type="SAM" id="Phobius"/>
    </source>
</evidence>
<keyword evidence="4" id="KW-1003">Cell membrane</keyword>
<comment type="subcellular location">
    <subcellularLocation>
        <location evidence="1">Cell inner membrane</location>
        <topology evidence="1">Single-pass membrane protein</topology>
        <orientation evidence="1">Periplasmic side</orientation>
    </subcellularLocation>
</comment>
<dbReference type="AlphaFoldDB" id="E1QJP9"/>
<dbReference type="Pfam" id="PF13103">
    <property type="entry name" value="TonB_2"/>
    <property type="match status" value="1"/>
</dbReference>
<keyword evidence="9 11" id="KW-0472">Membrane</keyword>
<comment type="similarity">
    <text evidence="2">Belongs to the TonB family.</text>
</comment>
<evidence type="ECO:0000259" key="12">
    <source>
        <dbReference type="PROSITE" id="PS52015"/>
    </source>
</evidence>
<feature type="transmembrane region" description="Helical" evidence="11">
    <location>
        <begin position="16"/>
        <end position="37"/>
    </location>
</feature>
<dbReference type="InterPro" id="IPR006260">
    <property type="entry name" value="TonB/TolA_C"/>
</dbReference>
<evidence type="ECO:0000256" key="5">
    <source>
        <dbReference type="ARBA" id="ARBA00022519"/>
    </source>
</evidence>
<dbReference type="Proteomes" id="UP000009047">
    <property type="component" value="Chromosome"/>
</dbReference>
<reference evidence="13 14" key="1">
    <citation type="journal article" date="2010" name="Stand. Genomic Sci.">
        <title>Complete genome sequence of Desulfarculus baarsii type strain (2st14).</title>
        <authorList>
            <person name="Sun H."/>
            <person name="Spring S."/>
            <person name="Lapidus A."/>
            <person name="Davenport K."/>
            <person name="Del Rio T.G."/>
            <person name="Tice H."/>
            <person name="Nolan M."/>
            <person name="Copeland A."/>
            <person name="Cheng J.F."/>
            <person name="Lucas S."/>
            <person name="Tapia R."/>
            <person name="Goodwin L."/>
            <person name="Pitluck S."/>
            <person name="Ivanova N."/>
            <person name="Pagani I."/>
            <person name="Mavromatis K."/>
            <person name="Ovchinnikova G."/>
            <person name="Pati A."/>
            <person name="Chen A."/>
            <person name="Palaniappan K."/>
            <person name="Hauser L."/>
            <person name="Chang Y.J."/>
            <person name="Jeffries C.D."/>
            <person name="Detter J.C."/>
            <person name="Han C."/>
            <person name="Rohde M."/>
            <person name="Brambilla E."/>
            <person name="Goker M."/>
            <person name="Woyke T."/>
            <person name="Bristow J."/>
            <person name="Eisen J.A."/>
            <person name="Markowitz V."/>
            <person name="Hugenholtz P."/>
            <person name="Kyrpides N.C."/>
            <person name="Klenk H.P."/>
            <person name="Land M."/>
        </authorList>
    </citation>
    <scope>NUCLEOTIDE SEQUENCE [LARGE SCALE GENOMIC DNA]</scope>
    <source>
        <strain evidence="14">ATCC 33931 / DSM 2075 / LMG 7858 / VKM B-1802 / 2st14</strain>
    </source>
</reference>
<feature type="domain" description="TonB C-terminal" evidence="12">
    <location>
        <begin position="202"/>
        <end position="295"/>
    </location>
</feature>
<protein>
    <submittedName>
        <fullName evidence="13">TonB family protein</fullName>
    </submittedName>
</protein>
<dbReference type="GO" id="GO:0005886">
    <property type="term" value="C:plasma membrane"/>
    <property type="evidence" value="ECO:0007669"/>
    <property type="project" value="UniProtKB-SubCell"/>
</dbReference>
<feature type="region of interest" description="Disordered" evidence="10">
    <location>
        <begin position="59"/>
        <end position="142"/>
    </location>
</feature>
<organism evidence="13 14">
    <name type="scientific">Desulfarculus baarsii (strain ATCC 33931 / DSM 2075 / LMG 7858 / VKM B-1802 / 2st14)</name>
    <dbReference type="NCBI Taxonomy" id="644282"/>
    <lineage>
        <taxon>Bacteria</taxon>
        <taxon>Pseudomonadati</taxon>
        <taxon>Thermodesulfobacteriota</taxon>
        <taxon>Desulfarculia</taxon>
        <taxon>Desulfarculales</taxon>
        <taxon>Desulfarculaceae</taxon>
        <taxon>Desulfarculus</taxon>
    </lineage>
</organism>
<gene>
    <name evidence="13" type="ordered locus">Deba_2431</name>
</gene>
<dbReference type="GO" id="GO:0015031">
    <property type="term" value="P:protein transport"/>
    <property type="evidence" value="ECO:0007669"/>
    <property type="project" value="UniProtKB-KW"/>
</dbReference>
<keyword evidence="3" id="KW-0813">Transport</keyword>
<keyword evidence="5" id="KW-0997">Cell inner membrane</keyword>
<dbReference type="EMBL" id="CP002085">
    <property type="protein sequence ID" value="ADK85792.1"/>
    <property type="molecule type" value="Genomic_DNA"/>
</dbReference>
<name>E1QJP9_DESB2</name>
<keyword evidence="7" id="KW-0653">Protein transport</keyword>
<dbReference type="Gene3D" id="3.30.1150.10">
    <property type="match status" value="1"/>
</dbReference>
<keyword evidence="14" id="KW-1185">Reference proteome</keyword>
<dbReference type="NCBIfam" id="TIGR01352">
    <property type="entry name" value="tonB_Cterm"/>
    <property type="match status" value="1"/>
</dbReference>
<evidence type="ECO:0000256" key="7">
    <source>
        <dbReference type="ARBA" id="ARBA00022927"/>
    </source>
</evidence>
<evidence type="ECO:0000313" key="13">
    <source>
        <dbReference type="EMBL" id="ADK85792.1"/>
    </source>
</evidence>
<dbReference type="PROSITE" id="PS52015">
    <property type="entry name" value="TONB_CTD"/>
    <property type="match status" value="1"/>
</dbReference>
<evidence type="ECO:0000256" key="8">
    <source>
        <dbReference type="ARBA" id="ARBA00022989"/>
    </source>
</evidence>
<dbReference type="GO" id="GO:0055085">
    <property type="term" value="P:transmembrane transport"/>
    <property type="evidence" value="ECO:0007669"/>
    <property type="project" value="InterPro"/>
</dbReference>
<evidence type="ECO:0000256" key="9">
    <source>
        <dbReference type="ARBA" id="ARBA00023136"/>
    </source>
</evidence>
<feature type="compositionally biased region" description="Basic and acidic residues" evidence="10">
    <location>
        <begin position="76"/>
        <end position="99"/>
    </location>
</feature>
<evidence type="ECO:0000256" key="4">
    <source>
        <dbReference type="ARBA" id="ARBA00022475"/>
    </source>
</evidence>
<evidence type="ECO:0000256" key="10">
    <source>
        <dbReference type="SAM" id="MobiDB-lite"/>
    </source>
</evidence>
<evidence type="ECO:0000256" key="6">
    <source>
        <dbReference type="ARBA" id="ARBA00022692"/>
    </source>
</evidence>
<dbReference type="HOGENOM" id="CLU_942419_0_0_7"/>
<evidence type="ECO:0000256" key="3">
    <source>
        <dbReference type="ARBA" id="ARBA00022448"/>
    </source>
</evidence>
<feature type="compositionally biased region" description="Basic and acidic residues" evidence="10">
    <location>
        <begin position="106"/>
        <end position="125"/>
    </location>
</feature>
<dbReference type="SUPFAM" id="SSF74653">
    <property type="entry name" value="TolA/TonB C-terminal domain"/>
    <property type="match status" value="1"/>
</dbReference>
<proteinExistence type="inferred from homology"/>
<sequence length="295" mass="31774">MASAAVEKNLEGHDQLGWALAVSLAVHVVVAAAVILWPASQPDRQFFSPAYQVALVSGAALPSSGPPATAKKTAPPKKEMEKPKPAPKPEVKPKPDVKPKPAPPKPEPKPEPKEAIGSKKTVEPKRVKREVKKAEPEPSYEDVLDQRLKKIKSKAESRRQSEQLDDALSAIESKVQAGGGATGPSGAVAMPGGGELSTRFMLYYTEVWERIRRAWVLPEALAGDTSGAMAVVALRINRDGSLNKFWLEESSGNVRLDQSALRAVERAAPFPPLPADLLGPYHEVGLRFRPEDAGQ</sequence>
<dbReference type="STRING" id="644282.Deba_2431"/>
<evidence type="ECO:0000313" key="14">
    <source>
        <dbReference type="Proteomes" id="UP000009047"/>
    </source>
</evidence>